<dbReference type="InterPro" id="IPR035669">
    <property type="entry name" value="SGNH_plant_lipase-like"/>
</dbReference>
<dbReference type="GO" id="GO:0016788">
    <property type="term" value="F:hydrolase activity, acting on ester bonds"/>
    <property type="evidence" value="ECO:0007669"/>
    <property type="project" value="InterPro"/>
</dbReference>
<dbReference type="PANTHER" id="PTHR46020:SF4">
    <property type="entry name" value="OS04G0650200 PROTEIN"/>
    <property type="match status" value="1"/>
</dbReference>
<dbReference type="AlphaFoldDB" id="A0AAW1VKT8"/>
<dbReference type="GO" id="GO:0016042">
    <property type="term" value="P:lipid catabolic process"/>
    <property type="evidence" value="ECO:0007669"/>
    <property type="project" value="UniProtKB-KW"/>
</dbReference>
<evidence type="ECO:0000313" key="7">
    <source>
        <dbReference type="Proteomes" id="UP001457282"/>
    </source>
</evidence>
<evidence type="ECO:0000313" key="6">
    <source>
        <dbReference type="EMBL" id="KAK9901814.1"/>
    </source>
</evidence>
<organism evidence="6 7">
    <name type="scientific">Rubus argutus</name>
    <name type="common">Southern blackberry</name>
    <dbReference type="NCBI Taxonomy" id="59490"/>
    <lineage>
        <taxon>Eukaryota</taxon>
        <taxon>Viridiplantae</taxon>
        <taxon>Streptophyta</taxon>
        <taxon>Embryophyta</taxon>
        <taxon>Tracheophyta</taxon>
        <taxon>Spermatophyta</taxon>
        <taxon>Magnoliopsida</taxon>
        <taxon>eudicotyledons</taxon>
        <taxon>Gunneridae</taxon>
        <taxon>Pentapetalae</taxon>
        <taxon>rosids</taxon>
        <taxon>fabids</taxon>
        <taxon>Rosales</taxon>
        <taxon>Rosaceae</taxon>
        <taxon>Rosoideae</taxon>
        <taxon>Rosoideae incertae sedis</taxon>
        <taxon>Rubus</taxon>
    </lineage>
</organism>
<feature type="chain" id="PRO_5043732781" description="GDSL esterase/lipase At5g03610-like" evidence="5">
    <location>
        <begin position="25"/>
        <end position="367"/>
    </location>
</feature>
<sequence>MEQTTIVAFCLFLFYITTCPQVHSAISSDHRHRLGQGQHHHDRSVKLFVFGDSYADTGNSGKFATGSWKAPYGITFPGKPAGRFSDGRVLTDYIASFLGIRSPVPYKWRKSVKKSKLVNGINFAYGGTGVFQTLISAPNMTTQIDFFQQLLEEKLYTKSDLDSSIALISLAGNDYAAYFLKTGNQSPGKDLAAVTTSIVNQLVVNIKRINDLGVRKIGVTAIEPMGCLPGVTSIFTSYQNCSESLNSASRFHNQILHQKVEELKNVTTTKSTFVILDLYNAFLSAIQQQKLHQAGNSTTLENPLKPCCVGVSSEYSCGSVDERSGAAKYTVCSNPERSMFWDKVHPSQNGWRAVYSAIKSSLHQLVI</sequence>
<dbReference type="EMBL" id="JBEDUW010000284">
    <property type="protein sequence ID" value="KAK9901814.1"/>
    <property type="molecule type" value="Genomic_DNA"/>
</dbReference>
<gene>
    <name evidence="6" type="ORF">M0R45_001947</name>
</gene>
<evidence type="ECO:0008006" key="8">
    <source>
        <dbReference type="Google" id="ProtNLM"/>
    </source>
</evidence>
<dbReference type="InterPro" id="IPR001087">
    <property type="entry name" value="GDSL"/>
</dbReference>
<evidence type="ECO:0000256" key="5">
    <source>
        <dbReference type="SAM" id="SignalP"/>
    </source>
</evidence>
<proteinExistence type="inferred from homology"/>
<dbReference type="PANTHER" id="PTHR46020">
    <property type="entry name" value="OSJNBB0059K02.9 PROTEIN"/>
    <property type="match status" value="1"/>
</dbReference>
<dbReference type="InterPro" id="IPR036514">
    <property type="entry name" value="SGNH_hydro_sf"/>
</dbReference>
<keyword evidence="3" id="KW-0442">Lipid degradation</keyword>
<protein>
    <recommendedName>
        <fullName evidence="8">GDSL esterase/lipase At5g03610-like</fullName>
    </recommendedName>
</protein>
<keyword evidence="4" id="KW-0443">Lipid metabolism</keyword>
<dbReference type="Gene3D" id="3.40.50.1110">
    <property type="entry name" value="SGNH hydrolase"/>
    <property type="match status" value="1"/>
</dbReference>
<dbReference type="Pfam" id="PF00657">
    <property type="entry name" value="Lipase_GDSL"/>
    <property type="match status" value="1"/>
</dbReference>
<keyword evidence="5" id="KW-0732">Signal</keyword>
<dbReference type="SUPFAM" id="SSF52266">
    <property type="entry name" value="SGNH hydrolase"/>
    <property type="match status" value="1"/>
</dbReference>
<evidence type="ECO:0000256" key="2">
    <source>
        <dbReference type="ARBA" id="ARBA00022801"/>
    </source>
</evidence>
<keyword evidence="7" id="KW-1185">Reference proteome</keyword>
<name>A0AAW1VKT8_RUBAR</name>
<evidence type="ECO:0000256" key="4">
    <source>
        <dbReference type="ARBA" id="ARBA00023098"/>
    </source>
</evidence>
<comment type="similarity">
    <text evidence="1">Belongs to the 'GDSL' lipolytic enzyme family.</text>
</comment>
<comment type="caution">
    <text evidence="6">The sequence shown here is derived from an EMBL/GenBank/DDBJ whole genome shotgun (WGS) entry which is preliminary data.</text>
</comment>
<evidence type="ECO:0000256" key="1">
    <source>
        <dbReference type="ARBA" id="ARBA00008668"/>
    </source>
</evidence>
<feature type="signal peptide" evidence="5">
    <location>
        <begin position="1"/>
        <end position="24"/>
    </location>
</feature>
<keyword evidence="2" id="KW-0378">Hydrolase</keyword>
<accession>A0AAW1VKT8</accession>
<dbReference type="Proteomes" id="UP001457282">
    <property type="component" value="Unassembled WGS sequence"/>
</dbReference>
<evidence type="ECO:0000256" key="3">
    <source>
        <dbReference type="ARBA" id="ARBA00022963"/>
    </source>
</evidence>
<reference evidence="6 7" key="1">
    <citation type="journal article" date="2023" name="G3 (Bethesda)">
        <title>A chromosome-length genome assembly and annotation of blackberry (Rubus argutus, cv. 'Hillquist').</title>
        <authorList>
            <person name="Bruna T."/>
            <person name="Aryal R."/>
            <person name="Dudchenko O."/>
            <person name="Sargent D.J."/>
            <person name="Mead D."/>
            <person name="Buti M."/>
            <person name="Cavallini A."/>
            <person name="Hytonen T."/>
            <person name="Andres J."/>
            <person name="Pham M."/>
            <person name="Weisz D."/>
            <person name="Mascagni F."/>
            <person name="Usai G."/>
            <person name="Natali L."/>
            <person name="Bassil N."/>
            <person name="Fernandez G.E."/>
            <person name="Lomsadze A."/>
            <person name="Armour M."/>
            <person name="Olukolu B."/>
            <person name="Poorten T."/>
            <person name="Britton C."/>
            <person name="Davik J."/>
            <person name="Ashrafi H."/>
            <person name="Aiden E.L."/>
            <person name="Borodovsky M."/>
            <person name="Worthington M."/>
        </authorList>
    </citation>
    <scope>NUCLEOTIDE SEQUENCE [LARGE SCALE GENOMIC DNA]</scope>
    <source>
        <strain evidence="6">PI 553951</strain>
    </source>
</reference>
<dbReference type="CDD" id="cd01837">
    <property type="entry name" value="SGNH_plant_lipase_like"/>
    <property type="match status" value="1"/>
</dbReference>